<gene>
    <name evidence="1" type="ORF">EJ377_00610</name>
</gene>
<comment type="caution">
    <text evidence="1">The sequence shown here is derived from an EMBL/GenBank/DDBJ whole genome shotgun (WGS) entry which is preliminary data.</text>
</comment>
<dbReference type="Proteomes" id="UP000276953">
    <property type="component" value="Unassembled WGS sequence"/>
</dbReference>
<sequence length="78" mass="8224">MLYGAAIPSINLTGLTQLKKITVTLSQGAAIDLTNKPLLEELFIAGEFGIGGVSTLDVTQNPVLKHYGLMTVAPIPLM</sequence>
<dbReference type="EMBL" id="RYFC01000001">
    <property type="protein sequence ID" value="RTZ49255.1"/>
    <property type="molecule type" value="Genomic_DNA"/>
</dbReference>
<reference evidence="1 2" key="1">
    <citation type="submission" date="2018-12" db="EMBL/GenBank/DDBJ databases">
        <title>Draft Genome Sequence of Chryseobacterium arthrosphaerae strain ED882-96 Isolated from the Blood of a Patient with Liver Cirrhosis in Taiwan.</title>
        <authorList>
            <person name="Lin J.-N."/>
            <person name="Lai C.-H."/>
            <person name="Yang C.-H."/>
            <person name="Huang Y.-H."/>
        </authorList>
    </citation>
    <scope>NUCLEOTIDE SEQUENCE [LARGE SCALE GENOMIC DNA]</scope>
    <source>
        <strain evidence="1 2">ED882-96</strain>
    </source>
</reference>
<proteinExistence type="predicted"/>
<dbReference type="AlphaFoldDB" id="A0A432DY59"/>
<evidence type="ECO:0000313" key="1">
    <source>
        <dbReference type="EMBL" id="RTZ49255.1"/>
    </source>
</evidence>
<evidence type="ECO:0000313" key="2">
    <source>
        <dbReference type="Proteomes" id="UP000276953"/>
    </source>
</evidence>
<organism evidence="1 2">
    <name type="scientific">Chryseobacterium arthrosphaerae</name>
    <dbReference type="NCBI Taxonomy" id="651561"/>
    <lineage>
        <taxon>Bacteria</taxon>
        <taxon>Pseudomonadati</taxon>
        <taxon>Bacteroidota</taxon>
        <taxon>Flavobacteriia</taxon>
        <taxon>Flavobacteriales</taxon>
        <taxon>Weeksellaceae</taxon>
        <taxon>Chryseobacterium group</taxon>
        <taxon>Chryseobacterium</taxon>
    </lineage>
</organism>
<protein>
    <submittedName>
        <fullName evidence="1">Uncharacterized protein</fullName>
    </submittedName>
</protein>
<name>A0A432DY59_9FLAO</name>
<accession>A0A432DY59</accession>